<dbReference type="InterPro" id="IPR001461">
    <property type="entry name" value="Aspartic_peptidase_A1"/>
</dbReference>
<feature type="active site" evidence="6">
    <location>
        <position position="356"/>
    </location>
</feature>
<dbReference type="CDD" id="cd05476">
    <property type="entry name" value="pepsin_A_like_plant"/>
    <property type="match status" value="1"/>
</dbReference>
<dbReference type="KEGG" id="qsa:O6P43_001276"/>
<protein>
    <submittedName>
        <fullName evidence="10">Aspartyl protease family protein 2</fullName>
    </submittedName>
</protein>
<dbReference type="AlphaFoldDB" id="A0AAD7QIJ1"/>
<dbReference type="InterPro" id="IPR033121">
    <property type="entry name" value="PEPTIDASE_A1"/>
</dbReference>
<dbReference type="InterPro" id="IPR032799">
    <property type="entry name" value="TAXi_C"/>
</dbReference>
<keyword evidence="8" id="KW-1133">Transmembrane helix</keyword>
<dbReference type="PROSITE" id="PS00141">
    <property type="entry name" value="ASP_PROTEASE"/>
    <property type="match status" value="1"/>
</dbReference>
<evidence type="ECO:0000256" key="7">
    <source>
        <dbReference type="RuleBase" id="RU000454"/>
    </source>
</evidence>
<organism evidence="10 11">
    <name type="scientific">Quillaja saponaria</name>
    <name type="common">Soap bark tree</name>
    <dbReference type="NCBI Taxonomy" id="32244"/>
    <lineage>
        <taxon>Eukaryota</taxon>
        <taxon>Viridiplantae</taxon>
        <taxon>Streptophyta</taxon>
        <taxon>Embryophyta</taxon>
        <taxon>Tracheophyta</taxon>
        <taxon>Spermatophyta</taxon>
        <taxon>Magnoliopsida</taxon>
        <taxon>eudicotyledons</taxon>
        <taxon>Gunneridae</taxon>
        <taxon>Pentapetalae</taxon>
        <taxon>rosids</taxon>
        <taxon>fabids</taxon>
        <taxon>Fabales</taxon>
        <taxon>Quillajaceae</taxon>
        <taxon>Quillaja</taxon>
    </lineage>
</organism>
<accession>A0AAD7QIJ1</accession>
<evidence type="ECO:0000256" key="6">
    <source>
        <dbReference type="PIRSR" id="PIRSR601461-1"/>
    </source>
</evidence>
<dbReference type="PANTHER" id="PTHR47967:SF69">
    <property type="entry name" value="ASPARTIC PROTEINASE NANA, CHLOROPLAST"/>
    <property type="match status" value="1"/>
</dbReference>
<evidence type="ECO:0000256" key="8">
    <source>
        <dbReference type="SAM" id="Phobius"/>
    </source>
</evidence>
<name>A0AAD7QIJ1_QUISA</name>
<gene>
    <name evidence="10" type="ORF">O6P43_001276</name>
</gene>
<keyword evidence="8" id="KW-0812">Transmembrane</keyword>
<feature type="transmembrane region" description="Helical" evidence="8">
    <location>
        <begin position="12"/>
        <end position="31"/>
    </location>
</feature>
<evidence type="ECO:0000256" key="2">
    <source>
        <dbReference type="ARBA" id="ARBA00022670"/>
    </source>
</evidence>
<comment type="similarity">
    <text evidence="1 7">Belongs to the peptidase A1 family.</text>
</comment>
<dbReference type="Gene3D" id="2.40.70.10">
    <property type="entry name" value="Acid Proteases"/>
    <property type="match status" value="2"/>
</dbReference>
<dbReference type="PRINTS" id="PR00792">
    <property type="entry name" value="PEPSIN"/>
</dbReference>
<keyword evidence="2 7" id="KW-0645">Protease</keyword>
<comment type="caution">
    <text evidence="10">The sequence shown here is derived from an EMBL/GenBank/DDBJ whole genome shotgun (WGS) entry which is preliminary data.</text>
</comment>
<dbReference type="InterPro" id="IPR034161">
    <property type="entry name" value="Pepsin-like_plant"/>
</dbReference>
<feature type="domain" description="Peptidase A1" evidence="9">
    <location>
        <begin position="112"/>
        <end position="472"/>
    </location>
</feature>
<feature type="active site" evidence="6">
    <location>
        <position position="130"/>
    </location>
</feature>
<dbReference type="InterPro" id="IPR001969">
    <property type="entry name" value="Aspartic_peptidase_AS"/>
</dbReference>
<dbReference type="InterPro" id="IPR032861">
    <property type="entry name" value="TAXi_N"/>
</dbReference>
<dbReference type="GO" id="GO:0006508">
    <property type="term" value="P:proteolysis"/>
    <property type="evidence" value="ECO:0007669"/>
    <property type="project" value="UniProtKB-KW"/>
</dbReference>
<keyword evidence="5" id="KW-0325">Glycoprotein</keyword>
<keyword evidence="4 7" id="KW-0378">Hydrolase</keyword>
<dbReference type="FunFam" id="2.40.70.10:FF:000033">
    <property type="entry name" value="Aspartyl protease family protein"/>
    <property type="match status" value="1"/>
</dbReference>
<evidence type="ECO:0000256" key="1">
    <source>
        <dbReference type="ARBA" id="ARBA00007447"/>
    </source>
</evidence>
<evidence type="ECO:0000259" key="9">
    <source>
        <dbReference type="PROSITE" id="PS51767"/>
    </source>
</evidence>
<dbReference type="Proteomes" id="UP001163823">
    <property type="component" value="Chromosome 1"/>
</dbReference>
<evidence type="ECO:0000313" key="10">
    <source>
        <dbReference type="EMBL" id="KAJ7982114.1"/>
    </source>
</evidence>
<sequence length="478" mass="53221">MEVTMVKILRPILFIFITLFLFPIIIHGLNLKGKKDLNTMRVQLIHRHDSRFSGNNMKTTQLERIKEFAHRDSIRYHMISQRRVGKSHRKKDRETSFELPIQGGRDFETGEYFVLVKVGTPAQKFWLIADTGSDLTWFNCRYGCGNNCSTHRGRSKIKNRRVFHAERSATFGKVTCSSGTCAQLSSLSSLTNCPNPSDPCQYAYQYADQSIAFGFFANDVMNVGLRNGRKEKLHNMIFGCTQSTVDGPVVNGGIDGVLGLSYSKDSFAVKAALEYGGKFSYCLVDHLSHRNVSNYLTFGGDKDYNTKLLSDIRETKLVITETFYAVNVLGISIGGDMLNIPAEVWDENRGGGTILDSGTTLMVLARPAYDPVMAALAKSLTKYVKLPASDELEFCFNATGFDESSVPRLSVHFADGARFEPPVKSYVIDATPGEKCIGFLPSNGPGYSVIGNIMQQNHLWEFDLLQSTVRFASSSCIL</sequence>
<evidence type="ECO:0000256" key="3">
    <source>
        <dbReference type="ARBA" id="ARBA00022750"/>
    </source>
</evidence>
<dbReference type="PROSITE" id="PS51767">
    <property type="entry name" value="PEPTIDASE_A1"/>
    <property type="match status" value="1"/>
</dbReference>
<evidence type="ECO:0000256" key="4">
    <source>
        <dbReference type="ARBA" id="ARBA00022801"/>
    </source>
</evidence>
<dbReference type="GO" id="GO:0004190">
    <property type="term" value="F:aspartic-type endopeptidase activity"/>
    <property type="evidence" value="ECO:0007669"/>
    <property type="project" value="UniProtKB-KW"/>
</dbReference>
<keyword evidence="8" id="KW-0472">Membrane</keyword>
<dbReference type="EMBL" id="JARAOO010000001">
    <property type="protein sequence ID" value="KAJ7982114.1"/>
    <property type="molecule type" value="Genomic_DNA"/>
</dbReference>
<dbReference type="SUPFAM" id="SSF50630">
    <property type="entry name" value="Acid proteases"/>
    <property type="match status" value="1"/>
</dbReference>
<evidence type="ECO:0000313" key="11">
    <source>
        <dbReference type="Proteomes" id="UP001163823"/>
    </source>
</evidence>
<dbReference type="Pfam" id="PF14543">
    <property type="entry name" value="TAXi_N"/>
    <property type="match status" value="1"/>
</dbReference>
<keyword evidence="11" id="KW-1185">Reference proteome</keyword>
<evidence type="ECO:0000256" key="5">
    <source>
        <dbReference type="ARBA" id="ARBA00023180"/>
    </source>
</evidence>
<reference evidence="10 11" key="1">
    <citation type="journal article" date="2023" name="Science">
        <title>Elucidation of the pathway for biosynthesis of saponin adjuvants from the soapbark tree.</title>
        <authorList>
            <person name="Reed J."/>
            <person name="Orme A."/>
            <person name="El-Demerdash A."/>
            <person name="Owen C."/>
            <person name="Martin L.B.B."/>
            <person name="Misra R.C."/>
            <person name="Kikuchi S."/>
            <person name="Rejzek M."/>
            <person name="Martin A.C."/>
            <person name="Harkess A."/>
            <person name="Leebens-Mack J."/>
            <person name="Louveau T."/>
            <person name="Stephenson M.J."/>
            <person name="Osbourn A."/>
        </authorList>
    </citation>
    <scope>NUCLEOTIDE SEQUENCE [LARGE SCALE GENOMIC DNA]</scope>
    <source>
        <strain evidence="10">S10</strain>
    </source>
</reference>
<dbReference type="InterPro" id="IPR021109">
    <property type="entry name" value="Peptidase_aspartic_dom_sf"/>
</dbReference>
<dbReference type="PANTHER" id="PTHR47967">
    <property type="entry name" value="OS07G0603500 PROTEIN-RELATED"/>
    <property type="match status" value="1"/>
</dbReference>
<dbReference type="InterPro" id="IPR051708">
    <property type="entry name" value="Plant_Aspart_Prot_A1"/>
</dbReference>
<proteinExistence type="inferred from homology"/>
<dbReference type="Pfam" id="PF14541">
    <property type="entry name" value="TAXi_C"/>
    <property type="match status" value="1"/>
</dbReference>
<keyword evidence="3 7" id="KW-0064">Aspartyl protease</keyword>